<proteinExistence type="predicted"/>
<dbReference type="Proteomes" id="UP000218244">
    <property type="component" value="Chromosome"/>
</dbReference>
<reference evidence="5 6" key="1">
    <citation type="submission" date="2016-02" db="EMBL/GenBank/DDBJ databases">
        <title>Corynebacterium glutamicum N24 whole genome sequencing project.</title>
        <authorList>
            <person name="Matsutani M."/>
            <person name="Nangtapong N."/>
            <person name="Yakushi T."/>
            <person name="Matsushita K."/>
        </authorList>
    </citation>
    <scope>NUCLEOTIDE SEQUENCE [LARGE SCALE GENOMIC DNA]</scope>
    <source>
        <strain evidence="5 6">N24</strain>
    </source>
</reference>
<dbReference type="EMBL" id="AP017369">
    <property type="protein sequence ID" value="BAU96909.1"/>
    <property type="molecule type" value="Genomic_DNA"/>
</dbReference>
<evidence type="ECO:0000256" key="2">
    <source>
        <dbReference type="SAM" id="Phobius"/>
    </source>
</evidence>
<dbReference type="InterPro" id="IPR013783">
    <property type="entry name" value="Ig-like_fold"/>
</dbReference>
<keyword evidence="2" id="KW-0472">Membrane</keyword>
<dbReference type="NCBIfam" id="NF033902">
    <property type="entry name" value="iso_D2_wall_anc"/>
    <property type="match status" value="1"/>
</dbReference>
<feature type="chain" id="PRO_5038535524" evidence="3">
    <location>
        <begin position="24"/>
        <end position="543"/>
    </location>
</feature>
<feature type="compositionally biased region" description="Polar residues" evidence="1">
    <location>
        <begin position="490"/>
        <end position="506"/>
    </location>
</feature>
<dbReference type="NCBIfam" id="TIGR01167">
    <property type="entry name" value="LPXTG_anchor"/>
    <property type="match status" value="1"/>
</dbReference>
<keyword evidence="6" id="KW-1185">Reference proteome</keyword>
<evidence type="ECO:0000313" key="6">
    <source>
        <dbReference type="Proteomes" id="UP000218244"/>
    </source>
</evidence>
<feature type="domain" description="Gram-positive pilin subunit D1 N-terminal" evidence="4">
    <location>
        <begin position="58"/>
        <end position="168"/>
    </location>
</feature>
<feature type="transmembrane region" description="Helical" evidence="2">
    <location>
        <begin position="513"/>
        <end position="534"/>
    </location>
</feature>
<keyword evidence="3" id="KW-0732">Signal</keyword>
<protein>
    <submittedName>
        <fullName evidence="5">Type 1 fimbrial protein</fullName>
    </submittedName>
</protein>
<name>A0A160PRZ7_9CORY</name>
<organism evidence="5 6">
    <name type="scientific">Corynebacterium suranareeae</name>
    <dbReference type="NCBI Taxonomy" id="2506452"/>
    <lineage>
        <taxon>Bacteria</taxon>
        <taxon>Bacillati</taxon>
        <taxon>Actinomycetota</taxon>
        <taxon>Actinomycetes</taxon>
        <taxon>Mycobacteriales</taxon>
        <taxon>Corynebacteriaceae</taxon>
        <taxon>Corynebacterium</taxon>
    </lineage>
</organism>
<evidence type="ECO:0000259" key="4">
    <source>
        <dbReference type="Pfam" id="PF16555"/>
    </source>
</evidence>
<feature type="signal peptide" evidence="3">
    <location>
        <begin position="1"/>
        <end position="23"/>
    </location>
</feature>
<gene>
    <name evidence="5" type="ORF">N24_2647</name>
</gene>
<keyword evidence="2" id="KW-0812">Transmembrane</keyword>
<dbReference type="GO" id="GO:0005975">
    <property type="term" value="P:carbohydrate metabolic process"/>
    <property type="evidence" value="ECO:0007669"/>
    <property type="project" value="UniProtKB-ARBA"/>
</dbReference>
<keyword evidence="2" id="KW-1133">Transmembrane helix</keyword>
<dbReference type="KEGG" id="csur:N24_2647"/>
<feature type="region of interest" description="Disordered" evidence="1">
    <location>
        <begin position="466"/>
        <end position="506"/>
    </location>
</feature>
<dbReference type="InterPro" id="IPR032364">
    <property type="entry name" value="GramPos_pilinD1_N"/>
</dbReference>
<evidence type="ECO:0000256" key="3">
    <source>
        <dbReference type="SAM" id="SignalP"/>
    </source>
</evidence>
<dbReference type="Gene3D" id="2.60.40.740">
    <property type="match status" value="1"/>
</dbReference>
<evidence type="ECO:0000256" key="1">
    <source>
        <dbReference type="SAM" id="MobiDB-lite"/>
    </source>
</evidence>
<accession>A0A160PRZ7</accession>
<dbReference type="Gene3D" id="2.60.40.10">
    <property type="entry name" value="Immunoglobulins"/>
    <property type="match status" value="2"/>
</dbReference>
<feature type="compositionally biased region" description="Low complexity" evidence="1">
    <location>
        <begin position="467"/>
        <end position="489"/>
    </location>
</feature>
<sequence>MSVRRLFPIAMVFVLAVVSAVFAVPAHADDADYAIEIHKFESPHGLSFAANGLPQDTNGLTPVAGATFKATVVSGFDPLTNEGQRAIAQLSVDEALESIKGKSPQATVKTNSFGDGSLSPLSAGLYLVQETDIQPGFVGSAPFLVALPLTNPATQNSSLSTVHVYPKDALAGITLDVRDDHVVKRGDTIFWTSHSSIPMLADIDGYQIVHTIAPQLRPNGKVTVGFDCSDCPALEQDVDYTVVFDDQSNSYTINFLDKGLRKLEGVVEKHPTAQVEVELSTEVLRAGIHENTVELYPSKEAIKNRRGVADTAETKGGPLTIVVHEVDNPAERIADTGVRLFLSEQDARAGINPVEIDGVSEWFTGPDGRVVIDGLRFSGFANGLDIPENSEKFRRYWVVPTKIPDGWFLVNDRPQFGHVYSTDEPEEVVYLVQRAPDKIEEGLIDKIIVGIIPFIPFLGFAGGSSGGSSDSSGSNGSSDSSEASQPSQDGQSTEGVAAQQPGTSGKQSLAETGVQITGIVLLGLVLIGIGFVLVTRRKVQDNQ</sequence>
<dbReference type="Pfam" id="PF16555">
    <property type="entry name" value="GramPos_pilinD1"/>
    <property type="match status" value="1"/>
</dbReference>
<dbReference type="InterPro" id="IPR048052">
    <property type="entry name" value="FM1-like"/>
</dbReference>
<dbReference type="AlphaFoldDB" id="A0A160PRZ7"/>
<dbReference type="RefSeq" id="WP_096458101.1">
    <property type="nucleotide sequence ID" value="NZ_AP017369.1"/>
</dbReference>
<evidence type="ECO:0000313" key="5">
    <source>
        <dbReference type="EMBL" id="BAU96909.1"/>
    </source>
</evidence>